<reference evidence="4" key="1">
    <citation type="submission" date="2016-11" db="UniProtKB">
        <authorList>
            <consortium name="WormBaseParasite"/>
        </authorList>
    </citation>
    <scope>IDENTIFICATION</scope>
</reference>
<dbReference type="eggNOG" id="ENOG502TIZY">
    <property type="taxonomic scope" value="Eukaryota"/>
</dbReference>
<keyword evidence="3" id="KW-1185">Reference proteome</keyword>
<evidence type="ECO:0000313" key="4">
    <source>
        <dbReference type="WBParaSite" id="Csp11.Scaffold629.g16527.t1"/>
    </source>
</evidence>
<organism evidence="3 4">
    <name type="scientific">Caenorhabditis tropicalis</name>
    <dbReference type="NCBI Taxonomy" id="1561998"/>
    <lineage>
        <taxon>Eukaryota</taxon>
        <taxon>Metazoa</taxon>
        <taxon>Ecdysozoa</taxon>
        <taxon>Nematoda</taxon>
        <taxon>Chromadorea</taxon>
        <taxon>Rhabditida</taxon>
        <taxon>Rhabditina</taxon>
        <taxon>Rhabditomorpha</taxon>
        <taxon>Rhabditoidea</taxon>
        <taxon>Rhabditidae</taxon>
        <taxon>Peloderinae</taxon>
        <taxon>Caenorhabditis</taxon>
    </lineage>
</organism>
<dbReference type="AlphaFoldDB" id="A0A1I7UAJ1"/>
<accession>A0A1I7UAJ1</accession>
<keyword evidence="2" id="KW-0732">Signal</keyword>
<protein>
    <submittedName>
        <fullName evidence="4">Secreted protein</fullName>
    </submittedName>
</protein>
<evidence type="ECO:0000256" key="1">
    <source>
        <dbReference type="SAM" id="MobiDB-lite"/>
    </source>
</evidence>
<feature type="chain" id="PRO_5009308646" evidence="2">
    <location>
        <begin position="27"/>
        <end position="211"/>
    </location>
</feature>
<evidence type="ECO:0000256" key="2">
    <source>
        <dbReference type="SAM" id="SignalP"/>
    </source>
</evidence>
<evidence type="ECO:0000313" key="3">
    <source>
        <dbReference type="Proteomes" id="UP000095282"/>
    </source>
</evidence>
<feature type="signal peptide" evidence="2">
    <location>
        <begin position="1"/>
        <end position="26"/>
    </location>
</feature>
<proteinExistence type="predicted"/>
<dbReference type="WBParaSite" id="Csp11.Scaffold629.g16527.t1">
    <property type="protein sequence ID" value="Csp11.Scaffold629.g16527.t1"/>
    <property type="gene ID" value="Csp11.Scaffold629.g16527"/>
</dbReference>
<name>A0A1I7UAJ1_9PELO</name>
<feature type="region of interest" description="Disordered" evidence="1">
    <location>
        <begin position="189"/>
        <end position="211"/>
    </location>
</feature>
<sequence length="211" mass="23915">MSLGLIRYNSRVIALFLLFASPNCSATTAIKYKNQLEYEGFLGVADAHGQLLQLERPDEFVFVGDEKVEGVPEREKSRHKEIFLKCLENNSTVSNPVYKRCMKVVEELVPVCSLTYDMNRNEKIQECFHMPVESIDTCTPECKLNMKIHSFQGKRKYIPVGFCCCTTTNCNENADRIIDEARVNRIDFGESTHPLTGHGSANPDGESLNWP</sequence>
<dbReference type="Proteomes" id="UP000095282">
    <property type="component" value="Unplaced"/>
</dbReference>